<dbReference type="NCBIfam" id="TIGR02447">
    <property type="entry name" value="yiiD_Cterm"/>
    <property type="match status" value="1"/>
</dbReference>
<gene>
    <name evidence="2" type="ORF">GCM10022278_04980</name>
</gene>
<accession>A0ABP7NJR6</accession>
<evidence type="ECO:0000313" key="3">
    <source>
        <dbReference type="Proteomes" id="UP001501337"/>
    </source>
</evidence>
<name>A0ABP7NJR6_9GAMM</name>
<protein>
    <submittedName>
        <fullName evidence="2">YiiD C-terminal domain-containing protein</fullName>
    </submittedName>
</protein>
<dbReference type="Proteomes" id="UP001501337">
    <property type="component" value="Unassembled WGS sequence"/>
</dbReference>
<keyword evidence="3" id="KW-1185">Reference proteome</keyword>
<organism evidence="2 3">
    <name type="scientific">Allohahella marinimesophila</name>
    <dbReference type="NCBI Taxonomy" id="1054972"/>
    <lineage>
        <taxon>Bacteria</taxon>
        <taxon>Pseudomonadati</taxon>
        <taxon>Pseudomonadota</taxon>
        <taxon>Gammaproteobacteria</taxon>
        <taxon>Oceanospirillales</taxon>
        <taxon>Hahellaceae</taxon>
        <taxon>Allohahella</taxon>
    </lineage>
</organism>
<feature type="domain" description="Thioesterase putative" evidence="1">
    <location>
        <begin position="5"/>
        <end position="144"/>
    </location>
</feature>
<dbReference type="InterPro" id="IPR012660">
    <property type="entry name" value="YiiD_C"/>
</dbReference>
<dbReference type="Gene3D" id="3.10.129.10">
    <property type="entry name" value="Hotdog Thioesterase"/>
    <property type="match status" value="1"/>
</dbReference>
<sequence>MDKAAIVDYLHTHIPISQAMGVEVLEQSETAITLSAPFPPNINHQGTVFGGSIASVATLAAWTMIYVRLKAEKLEGDLVVQRSNLEYLLPMRDAFTARCELDEQAWQRFLGMFRRRHKGRLHMLSEVHCAQVLTCRLEGDFVVTAA</sequence>
<dbReference type="SUPFAM" id="SSF54637">
    <property type="entry name" value="Thioesterase/thiol ester dehydrase-isomerase"/>
    <property type="match status" value="1"/>
</dbReference>
<evidence type="ECO:0000313" key="2">
    <source>
        <dbReference type="EMBL" id="GAA3948771.1"/>
    </source>
</evidence>
<dbReference type="EMBL" id="BAABBO010000001">
    <property type="protein sequence ID" value="GAA3948771.1"/>
    <property type="molecule type" value="Genomic_DNA"/>
</dbReference>
<comment type="caution">
    <text evidence="2">The sequence shown here is derived from an EMBL/GenBank/DDBJ whole genome shotgun (WGS) entry which is preliminary data.</text>
</comment>
<evidence type="ECO:0000259" key="1">
    <source>
        <dbReference type="Pfam" id="PF09500"/>
    </source>
</evidence>
<reference evidence="3" key="1">
    <citation type="journal article" date="2019" name="Int. J. Syst. Evol. Microbiol.">
        <title>The Global Catalogue of Microorganisms (GCM) 10K type strain sequencing project: providing services to taxonomists for standard genome sequencing and annotation.</title>
        <authorList>
            <consortium name="The Broad Institute Genomics Platform"/>
            <consortium name="The Broad Institute Genome Sequencing Center for Infectious Disease"/>
            <person name="Wu L."/>
            <person name="Ma J."/>
        </authorList>
    </citation>
    <scope>NUCLEOTIDE SEQUENCE [LARGE SCALE GENOMIC DNA]</scope>
    <source>
        <strain evidence="3">JCM 17555</strain>
    </source>
</reference>
<dbReference type="InterPro" id="IPR029069">
    <property type="entry name" value="HotDog_dom_sf"/>
</dbReference>
<dbReference type="Pfam" id="PF09500">
    <property type="entry name" value="YiiD_C"/>
    <property type="match status" value="1"/>
</dbReference>
<proteinExistence type="predicted"/>